<keyword evidence="3 7" id="KW-0489">Methyltransferase</keyword>
<dbReference type="InterPro" id="IPR020596">
    <property type="entry name" value="rRNA_Ade_Mease_Trfase_CS"/>
</dbReference>
<feature type="binding site" evidence="7 8">
    <location>
        <position position="95"/>
    </location>
    <ligand>
        <name>S-adenosyl-L-methionine</name>
        <dbReference type="ChEBI" id="CHEBI:59789"/>
    </ligand>
</feature>
<dbReference type="NCBIfam" id="TIGR00755">
    <property type="entry name" value="ksgA"/>
    <property type="match status" value="1"/>
</dbReference>
<keyword evidence="11" id="KW-1185">Reference proteome</keyword>
<proteinExistence type="inferred from homology"/>
<keyword evidence="5 7" id="KW-0949">S-adenosyl-L-methionine</keyword>
<dbReference type="RefSeq" id="WP_132874523.1">
    <property type="nucleotide sequence ID" value="NZ_JAJUHT010000015.1"/>
</dbReference>
<evidence type="ECO:0000256" key="1">
    <source>
        <dbReference type="ARBA" id="ARBA00022490"/>
    </source>
</evidence>
<keyword evidence="4 7" id="KW-0808">Transferase</keyword>
<feature type="binding site" evidence="7 8">
    <location>
        <position position="114"/>
    </location>
    <ligand>
        <name>S-adenosyl-L-methionine</name>
        <dbReference type="ChEBI" id="CHEBI:59789"/>
    </ligand>
</feature>
<dbReference type="PROSITE" id="PS51689">
    <property type="entry name" value="SAM_RNA_A_N6_MT"/>
    <property type="match status" value="1"/>
</dbReference>
<dbReference type="CDD" id="cd02440">
    <property type="entry name" value="AdoMet_MTases"/>
    <property type="match status" value="1"/>
</dbReference>
<comment type="similarity">
    <text evidence="7">Belongs to the class I-like SAM-binding methyltransferase superfamily. rRNA adenine N(6)-methyltransferase family. RsmA subfamily.</text>
</comment>
<evidence type="ECO:0000313" key="10">
    <source>
        <dbReference type="EMBL" id="TCK58349.1"/>
    </source>
</evidence>
<feature type="binding site" evidence="7 8">
    <location>
        <position position="22"/>
    </location>
    <ligand>
        <name>S-adenosyl-L-methionine</name>
        <dbReference type="ChEBI" id="CHEBI:59789"/>
    </ligand>
</feature>
<dbReference type="SMART" id="SM00650">
    <property type="entry name" value="rADc"/>
    <property type="match status" value="1"/>
</dbReference>
<organism evidence="10 11">
    <name type="scientific">Seleniivibrio woodruffii</name>
    <dbReference type="NCBI Taxonomy" id="1078050"/>
    <lineage>
        <taxon>Bacteria</taxon>
        <taxon>Pseudomonadati</taxon>
        <taxon>Deferribacterota</taxon>
        <taxon>Deferribacteres</taxon>
        <taxon>Deferribacterales</taxon>
        <taxon>Geovibrionaceae</taxon>
        <taxon>Seleniivibrio</taxon>
    </lineage>
</organism>
<evidence type="ECO:0000313" key="11">
    <source>
        <dbReference type="Proteomes" id="UP000294614"/>
    </source>
</evidence>
<keyword evidence="6 7" id="KW-0694">RNA-binding</keyword>
<reference evidence="10 11" key="1">
    <citation type="submission" date="2019-03" db="EMBL/GenBank/DDBJ databases">
        <title>Genomic Encyclopedia of Type Strains, Phase IV (KMG-IV): sequencing the most valuable type-strain genomes for metagenomic binning, comparative biology and taxonomic classification.</title>
        <authorList>
            <person name="Goeker M."/>
        </authorList>
    </citation>
    <scope>NUCLEOTIDE SEQUENCE [LARGE SCALE GENOMIC DNA]</scope>
    <source>
        <strain evidence="10 11">DSM 24984</strain>
    </source>
</reference>
<dbReference type="PANTHER" id="PTHR11727:SF7">
    <property type="entry name" value="DIMETHYLADENOSINE TRANSFERASE-RELATED"/>
    <property type="match status" value="1"/>
</dbReference>
<dbReference type="InterPro" id="IPR020598">
    <property type="entry name" value="rRNA_Ade_methylase_Trfase_N"/>
</dbReference>
<dbReference type="PANTHER" id="PTHR11727">
    <property type="entry name" value="DIMETHYLADENOSINE TRANSFERASE"/>
    <property type="match status" value="1"/>
</dbReference>
<evidence type="ECO:0000256" key="8">
    <source>
        <dbReference type="PROSITE-ProRule" id="PRU01026"/>
    </source>
</evidence>
<dbReference type="AlphaFoldDB" id="A0A4R1K5N0"/>
<dbReference type="HAMAP" id="MF_00607">
    <property type="entry name" value="16SrRNA_methyltr_A"/>
    <property type="match status" value="1"/>
</dbReference>
<dbReference type="GO" id="GO:0052908">
    <property type="term" value="F:16S rRNA (adenine(1518)-N(6)/adenine(1519)-N(6))-dimethyltransferase activity"/>
    <property type="evidence" value="ECO:0007669"/>
    <property type="project" value="UniProtKB-EC"/>
</dbReference>
<dbReference type="PROSITE" id="PS01131">
    <property type="entry name" value="RRNA_A_DIMETH"/>
    <property type="match status" value="1"/>
</dbReference>
<dbReference type="GO" id="GO:0003723">
    <property type="term" value="F:RNA binding"/>
    <property type="evidence" value="ECO:0007669"/>
    <property type="project" value="UniProtKB-UniRule"/>
</dbReference>
<evidence type="ECO:0000256" key="4">
    <source>
        <dbReference type="ARBA" id="ARBA00022679"/>
    </source>
</evidence>
<accession>A0A4R1K5N0</accession>
<feature type="binding site" evidence="7 8">
    <location>
        <position position="24"/>
    </location>
    <ligand>
        <name>S-adenosyl-L-methionine</name>
        <dbReference type="ChEBI" id="CHEBI:59789"/>
    </ligand>
</feature>
<dbReference type="GO" id="GO:0005829">
    <property type="term" value="C:cytosol"/>
    <property type="evidence" value="ECO:0007669"/>
    <property type="project" value="TreeGrafter"/>
</dbReference>
<comment type="subcellular location">
    <subcellularLocation>
        <location evidence="7">Cytoplasm</location>
    </subcellularLocation>
</comment>
<dbReference type="InterPro" id="IPR001737">
    <property type="entry name" value="KsgA/Erm"/>
</dbReference>
<dbReference type="InterPro" id="IPR023165">
    <property type="entry name" value="rRNA_Ade_diMease-like_C"/>
</dbReference>
<comment type="caution">
    <text evidence="10">The sequence shown here is derived from an EMBL/GenBank/DDBJ whole genome shotgun (WGS) entry which is preliminary data.</text>
</comment>
<evidence type="ECO:0000256" key="6">
    <source>
        <dbReference type="ARBA" id="ARBA00022884"/>
    </source>
</evidence>
<evidence type="ECO:0000259" key="9">
    <source>
        <dbReference type="SMART" id="SM00650"/>
    </source>
</evidence>
<dbReference type="EC" id="2.1.1.182" evidence="7"/>
<dbReference type="InterPro" id="IPR011530">
    <property type="entry name" value="rRNA_adenine_dimethylase"/>
</dbReference>
<dbReference type="Gene3D" id="3.40.50.150">
    <property type="entry name" value="Vaccinia Virus protein VP39"/>
    <property type="match status" value="1"/>
</dbReference>
<comment type="function">
    <text evidence="7">Specifically dimethylates two adjacent adenosines (A1518 and A1519) in the loop of a conserved hairpin near the 3'-end of 16S rRNA in the 30S particle. May play a critical role in biogenesis of 30S subunits.</text>
</comment>
<evidence type="ECO:0000256" key="5">
    <source>
        <dbReference type="ARBA" id="ARBA00022691"/>
    </source>
</evidence>
<dbReference type="Pfam" id="PF00398">
    <property type="entry name" value="RrnaAD"/>
    <property type="match status" value="1"/>
</dbReference>
<evidence type="ECO:0000256" key="3">
    <source>
        <dbReference type="ARBA" id="ARBA00022603"/>
    </source>
</evidence>
<comment type="catalytic activity">
    <reaction evidence="7">
        <text>adenosine(1518)/adenosine(1519) in 16S rRNA + 4 S-adenosyl-L-methionine = N(6)-dimethyladenosine(1518)/N(6)-dimethyladenosine(1519) in 16S rRNA + 4 S-adenosyl-L-homocysteine + 4 H(+)</text>
        <dbReference type="Rhea" id="RHEA:19609"/>
        <dbReference type="Rhea" id="RHEA-COMP:10232"/>
        <dbReference type="Rhea" id="RHEA-COMP:10233"/>
        <dbReference type="ChEBI" id="CHEBI:15378"/>
        <dbReference type="ChEBI" id="CHEBI:57856"/>
        <dbReference type="ChEBI" id="CHEBI:59789"/>
        <dbReference type="ChEBI" id="CHEBI:74411"/>
        <dbReference type="ChEBI" id="CHEBI:74493"/>
        <dbReference type="EC" id="2.1.1.182"/>
    </reaction>
</comment>
<dbReference type="EMBL" id="SMGG01000007">
    <property type="protein sequence ID" value="TCK58349.1"/>
    <property type="molecule type" value="Genomic_DNA"/>
</dbReference>
<feature type="domain" description="Ribosomal RNA adenine methylase transferase N-terminal" evidence="9">
    <location>
        <begin position="29"/>
        <end position="199"/>
    </location>
</feature>
<sequence>MLDLLEIYKNEFGFTKKKFGQHFLTSRHTIEDIANSLASAECKNVVEIGPGCGVLTIAMLEKGVAVTSVEIDEDLAKFLPRYLFIYPKFKLIHSDFMLIEESQLPEGKIAFAGNLPYNVSVDILMHCVKFFHRMEKMTFMFQKEVADRINAKPNCKEYSSLSVISSYFFTMKKLKEISGGQFWPNTKVRSTVLEFYPRERYFEPEREKRFLDMVRQSFVLKRKTLKNNLKSIPDIDGILDRAGLAQNIRGEQMTVADFIRLFEAADV</sequence>
<name>A0A4R1K5N0_9BACT</name>
<keyword evidence="2 7" id="KW-0698">rRNA processing</keyword>
<dbReference type="SUPFAM" id="SSF53335">
    <property type="entry name" value="S-adenosyl-L-methionine-dependent methyltransferases"/>
    <property type="match status" value="1"/>
</dbReference>
<dbReference type="InterPro" id="IPR029063">
    <property type="entry name" value="SAM-dependent_MTases_sf"/>
</dbReference>
<feature type="binding site" evidence="7 8">
    <location>
        <position position="70"/>
    </location>
    <ligand>
        <name>S-adenosyl-L-methionine</name>
        <dbReference type="ChEBI" id="CHEBI:59789"/>
    </ligand>
</feature>
<gene>
    <name evidence="7" type="primary">rsmA</name>
    <name evidence="7" type="synonym">ksgA</name>
    <name evidence="10" type="ORF">C8D98_2547</name>
</gene>
<feature type="binding site" evidence="7 8">
    <location>
        <position position="49"/>
    </location>
    <ligand>
        <name>S-adenosyl-L-methionine</name>
        <dbReference type="ChEBI" id="CHEBI:59789"/>
    </ligand>
</feature>
<evidence type="ECO:0000256" key="7">
    <source>
        <dbReference type="HAMAP-Rule" id="MF_00607"/>
    </source>
</evidence>
<protein>
    <recommendedName>
        <fullName evidence="7">Ribosomal RNA small subunit methyltransferase A</fullName>
        <ecNumber evidence="7">2.1.1.182</ecNumber>
    </recommendedName>
    <alternativeName>
        <fullName evidence="7">16S rRNA (adenine(1518)-N(6)/adenine(1519)-N(6))-dimethyltransferase</fullName>
    </alternativeName>
    <alternativeName>
        <fullName evidence="7">16S rRNA dimethyladenosine transferase</fullName>
    </alternativeName>
    <alternativeName>
        <fullName evidence="7">16S rRNA dimethylase</fullName>
    </alternativeName>
    <alternativeName>
        <fullName evidence="7">S-adenosylmethionine-6-N', N'-adenosyl(rRNA) dimethyltransferase</fullName>
    </alternativeName>
</protein>
<dbReference type="Proteomes" id="UP000294614">
    <property type="component" value="Unassembled WGS sequence"/>
</dbReference>
<dbReference type="Gene3D" id="1.10.8.100">
    <property type="entry name" value="Ribosomal RNA adenine dimethylase-like, domain 2"/>
    <property type="match status" value="1"/>
</dbReference>
<dbReference type="OrthoDB" id="9814755at2"/>
<evidence type="ECO:0000256" key="2">
    <source>
        <dbReference type="ARBA" id="ARBA00022552"/>
    </source>
</evidence>
<keyword evidence="1 7" id="KW-0963">Cytoplasm</keyword>